<dbReference type="GO" id="GO:0005730">
    <property type="term" value="C:nucleolus"/>
    <property type="evidence" value="ECO:0007669"/>
    <property type="project" value="UniProtKB-SubCell"/>
</dbReference>
<dbReference type="GO" id="GO:0006396">
    <property type="term" value="P:RNA processing"/>
    <property type="evidence" value="ECO:0007669"/>
    <property type="project" value="InterPro"/>
</dbReference>
<dbReference type="Proteomes" id="UP000593567">
    <property type="component" value="Unassembled WGS sequence"/>
</dbReference>
<comment type="caution">
    <text evidence="6">The sequence shown here is derived from an EMBL/GenBank/DDBJ whole genome shotgun (WGS) entry which is preliminary data.</text>
</comment>
<dbReference type="Pfam" id="PF10447">
    <property type="entry name" value="EXOSC1"/>
    <property type="match status" value="1"/>
</dbReference>
<dbReference type="Pfam" id="PF14382">
    <property type="entry name" value="ECR1_N"/>
    <property type="match status" value="1"/>
</dbReference>
<gene>
    <name evidence="6" type="ORF">EB796_001423</name>
</gene>
<dbReference type="InterPro" id="IPR025721">
    <property type="entry name" value="Exosome_cplx_N_dom"/>
</dbReference>
<evidence type="ECO:0000313" key="6">
    <source>
        <dbReference type="EMBL" id="KAF6040306.1"/>
    </source>
</evidence>
<name>A0A7J7KQ49_BUGNE</name>
<dbReference type="PANTHER" id="PTHR12686:SF8">
    <property type="entry name" value="EXOSOME COMPLEX COMPONENT CSL4"/>
    <property type="match status" value="1"/>
</dbReference>
<proteinExistence type="predicted"/>
<evidence type="ECO:0000256" key="1">
    <source>
        <dbReference type="ARBA" id="ARBA00004604"/>
    </source>
</evidence>
<evidence type="ECO:0000259" key="4">
    <source>
        <dbReference type="Pfam" id="PF10447"/>
    </source>
</evidence>
<dbReference type="PANTHER" id="PTHR12686">
    <property type="entry name" value="3'-5' EXORIBONUCLEASE CSL4-RELATED"/>
    <property type="match status" value="1"/>
</dbReference>
<dbReference type="GO" id="GO:0000176">
    <property type="term" value="C:nuclear exosome (RNase complex)"/>
    <property type="evidence" value="ECO:0007669"/>
    <property type="project" value="TreeGrafter"/>
</dbReference>
<sequence length="232" mass="25772">MATLKLTTNDQVEVNNYHQDGNEDGGCSMSIAIPGQKLMDINSDVISGHGTYEHKDGIYSSLAGYVKLEENKEQPGKTMVSVQTTRHKHLVPVLGGLVTSRVTQATPRFCKVDIIAVEKSIFEIPFRGLLRKEDVRATEKDKVEIHKCFRPGDIVLCRVISVGDSQSYILSTAENELGVIVAYSEAGAAMLPISWREMQCPRTLAVEFRKVAKPTADYIDQIKELLHKIVIK</sequence>
<dbReference type="Gene3D" id="2.40.50.140">
    <property type="entry name" value="Nucleic acid-binding proteins"/>
    <property type="match status" value="1"/>
</dbReference>
<comment type="subcellular location">
    <subcellularLocation>
        <location evidence="1">Nucleus</location>
        <location evidence="1">Nucleolus</location>
    </subcellularLocation>
</comment>
<evidence type="ECO:0000259" key="5">
    <source>
        <dbReference type="Pfam" id="PF14382"/>
    </source>
</evidence>
<dbReference type="InterPro" id="IPR039771">
    <property type="entry name" value="Csl4"/>
</dbReference>
<dbReference type="AlphaFoldDB" id="A0A7J7KQ49"/>
<organism evidence="6 7">
    <name type="scientific">Bugula neritina</name>
    <name type="common">Brown bryozoan</name>
    <name type="synonym">Sertularia neritina</name>
    <dbReference type="NCBI Taxonomy" id="10212"/>
    <lineage>
        <taxon>Eukaryota</taxon>
        <taxon>Metazoa</taxon>
        <taxon>Spiralia</taxon>
        <taxon>Lophotrochozoa</taxon>
        <taxon>Bryozoa</taxon>
        <taxon>Gymnolaemata</taxon>
        <taxon>Cheilostomatida</taxon>
        <taxon>Flustrina</taxon>
        <taxon>Buguloidea</taxon>
        <taxon>Bugulidae</taxon>
        <taxon>Bugula</taxon>
    </lineage>
</organism>
<accession>A0A7J7KQ49</accession>
<reference evidence="6" key="1">
    <citation type="submission" date="2020-06" db="EMBL/GenBank/DDBJ databases">
        <title>Draft genome of Bugula neritina, a colonial animal packing powerful symbionts and potential medicines.</title>
        <authorList>
            <person name="Rayko M."/>
        </authorList>
    </citation>
    <scope>NUCLEOTIDE SEQUENCE [LARGE SCALE GENOMIC DNA]</scope>
    <source>
        <strain evidence="6">Kwan_BN1</strain>
    </source>
</reference>
<keyword evidence="2" id="KW-0963">Cytoplasm</keyword>
<dbReference type="SUPFAM" id="SSF110324">
    <property type="entry name" value="Ribosomal L27 protein-like"/>
    <property type="match status" value="1"/>
</dbReference>
<keyword evidence="3" id="KW-0271">Exosome</keyword>
<dbReference type="GO" id="GO:0005737">
    <property type="term" value="C:cytoplasm"/>
    <property type="evidence" value="ECO:0007669"/>
    <property type="project" value="TreeGrafter"/>
</dbReference>
<dbReference type="SUPFAM" id="SSF50249">
    <property type="entry name" value="Nucleic acid-binding proteins"/>
    <property type="match status" value="1"/>
</dbReference>
<feature type="domain" description="Exosome complex component N-terminal" evidence="5">
    <location>
        <begin position="31"/>
        <end position="67"/>
    </location>
</feature>
<dbReference type="EMBL" id="VXIV02000163">
    <property type="protein sequence ID" value="KAF6040306.1"/>
    <property type="molecule type" value="Genomic_DNA"/>
</dbReference>
<dbReference type="InterPro" id="IPR012340">
    <property type="entry name" value="NA-bd_OB-fold"/>
</dbReference>
<dbReference type="FunFam" id="2.40.50.140:FF:000198">
    <property type="entry name" value="Exosome complex component CSL4"/>
    <property type="match status" value="1"/>
</dbReference>
<protein>
    <submittedName>
        <fullName evidence="6">EXOSC1</fullName>
    </submittedName>
</protein>
<evidence type="ECO:0000256" key="3">
    <source>
        <dbReference type="ARBA" id="ARBA00022835"/>
    </source>
</evidence>
<dbReference type="CDD" id="cd05791">
    <property type="entry name" value="S1_CSL4"/>
    <property type="match status" value="1"/>
</dbReference>
<dbReference type="GO" id="GO:0003723">
    <property type="term" value="F:RNA binding"/>
    <property type="evidence" value="ECO:0007669"/>
    <property type="project" value="InterPro"/>
</dbReference>
<evidence type="ECO:0000313" key="7">
    <source>
        <dbReference type="Proteomes" id="UP000593567"/>
    </source>
</evidence>
<dbReference type="InterPro" id="IPR019495">
    <property type="entry name" value="EXOSC1_C"/>
</dbReference>
<dbReference type="Gene3D" id="2.40.50.100">
    <property type="match status" value="1"/>
</dbReference>
<dbReference type="OrthoDB" id="440760at2759"/>
<evidence type="ECO:0000256" key="2">
    <source>
        <dbReference type="ARBA" id="ARBA00022490"/>
    </source>
</evidence>
<feature type="domain" description="Exosome complex component CSL4 C-terminal" evidence="4">
    <location>
        <begin position="123"/>
        <end position="162"/>
    </location>
</feature>
<keyword evidence="7" id="KW-1185">Reference proteome</keyword>